<keyword evidence="10" id="KW-1185">Reference proteome</keyword>
<dbReference type="PANTHER" id="PTHR33406:SF6">
    <property type="entry name" value="MEMBRANE PROTEIN YDGH-RELATED"/>
    <property type="match status" value="1"/>
</dbReference>
<proteinExistence type="inferred from homology"/>
<dbReference type="InterPro" id="IPR004869">
    <property type="entry name" value="MMPL_dom"/>
</dbReference>
<organism evidence="9 10">
    <name type="scientific">Mycobacterium botniense</name>
    <dbReference type="NCBI Taxonomy" id="84962"/>
    <lineage>
        <taxon>Bacteria</taxon>
        <taxon>Bacillati</taxon>
        <taxon>Actinomycetota</taxon>
        <taxon>Actinomycetes</taxon>
        <taxon>Mycobacteriales</taxon>
        <taxon>Mycobacteriaceae</taxon>
        <taxon>Mycobacterium</taxon>
    </lineage>
</organism>
<keyword evidence="4 7" id="KW-0812">Transmembrane</keyword>
<dbReference type="FunFam" id="1.20.1640.10:FF:000020">
    <property type="entry name" value="Transmembrane transport protein MmpL10"/>
    <property type="match status" value="1"/>
</dbReference>
<dbReference type="SUPFAM" id="SSF82866">
    <property type="entry name" value="Multidrug efflux transporter AcrB transmembrane domain"/>
    <property type="match status" value="2"/>
</dbReference>
<evidence type="ECO:0000313" key="10">
    <source>
        <dbReference type="Proteomes" id="UP000465361"/>
    </source>
</evidence>
<dbReference type="RefSeq" id="WP_163755141.1">
    <property type="nucleotide sequence ID" value="NZ_BLKW01000002.1"/>
</dbReference>
<protein>
    <submittedName>
        <fullName evidence="9">Membrane protein</fullName>
    </submittedName>
</protein>
<dbReference type="PROSITE" id="PS50156">
    <property type="entry name" value="SSD"/>
    <property type="match status" value="1"/>
</dbReference>
<accession>A0A7I9XVK8</accession>
<evidence type="ECO:0000313" key="9">
    <source>
        <dbReference type="EMBL" id="GFG73822.1"/>
    </source>
</evidence>
<evidence type="ECO:0000256" key="7">
    <source>
        <dbReference type="SAM" id="Phobius"/>
    </source>
</evidence>
<dbReference type="EMBL" id="BLKW01000002">
    <property type="protein sequence ID" value="GFG73822.1"/>
    <property type="molecule type" value="Genomic_DNA"/>
</dbReference>
<dbReference type="PANTHER" id="PTHR33406">
    <property type="entry name" value="MEMBRANE PROTEIN MJ1562-RELATED"/>
    <property type="match status" value="1"/>
</dbReference>
<evidence type="ECO:0000256" key="4">
    <source>
        <dbReference type="ARBA" id="ARBA00022692"/>
    </source>
</evidence>
<name>A0A7I9XVK8_9MYCO</name>
<feature type="transmembrane region" description="Helical" evidence="7">
    <location>
        <begin position="375"/>
        <end position="397"/>
    </location>
</feature>
<feature type="domain" description="SSD" evidence="8">
    <location>
        <begin position="220"/>
        <end position="347"/>
    </location>
</feature>
<comment type="subcellular location">
    <subcellularLocation>
        <location evidence="1">Cell membrane</location>
        <topology evidence="1">Multi-pass membrane protein</topology>
    </subcellularLocation>
</comment>
<dbReference type="Gene3D" id="1.20.1640.10">
    <property type="entry name" value="Multidrug efflux transporter AcrB transmembrane domain"/>
    <property type="match status" value="2"/>
</dbReference>
<feature type="transmembrane region" description="Helical" evidence="7">
    <location>
        <begin position="817"/>
        <end position="839"/>
    </location>
</feature>
<dbReference type="InterPro" id="IPR004707">
    <property type="entry name" value="MmpL_fam"/>
</dbReference>
<dbReference type="NCBIfam" id="TIGR00833">
    <property type="entry name" value="actII"/>
    <property type="match status" value="1"/>
</dbReference>
<dbReference type="InterPro" id="IPR050545">
    <property type="entry name" value="Mycobact_MmpL"/>
</dbReference>
<feature type="transmembrane region" description="Helical" evidence="7">
    <location>
        <begin position="889"/>
        <end position="911"/>
    </location>
</feature>
<feature type="transmembrane region" description="Helical" evidence="7">
    <location>
        <begin position="762"/>
        <end position="780"/>
    </location>
</feature>
<evidence type="ECO:0000256" key="6">
    <source>
        <dbReference type="ARBA" id="ARBA00023136"/>
    </source>
</evidence>
<comment type="caution">
    <text evidence="9">The sequence shown here is derived from an EMBL/GenBank/DDBJ whole genome shotgun (WGS) entry which is preliminary data.</text>
</comment>
<keyword evidence="6 7" id="KW-0472">Membrane</keyword>
<feature type="transmembrane region" description="Helical" evidence="7">
    <location>
        <begin position="860"/>
        <end position="883"/>
    </location>
</feature>
<feature type="transmembrane region" description="Helical" evidence="7">
    <location>
        <begin position="192"/>
        <end position="210"/>
    </location>
</feature>
<gene>
    <name evidence="9" type="primary">mmpL6_1</name>
    <name evidence="9" type="ORF">MBOT_11870</name>
</gene>
<evidence type="ECO:0000256" key="2">
    <source>
        <dbReference type="ARBA" id="ARBA00010157"/>
    </source>
</evidence>
<dbReference type="GO" id="GO:0005886">
    <property type="term" value="C:plasma membrane"/>
    <property type="evidence" value="ECO:0007669"/>
    <property type="project" value="UniProtKB-SubCell"/>
</dbReference>
<comment type="similarity">
    <text evidence="2">Belongs to the resistance-nodulation-cell division (RND) (TC 2.A.6) family. MmpL subfamily.</text>
</comment>
<keyword evidence="5 7" id="KW-1133">Transmembrane helix</keyword>
<keyword evidence="3" id="KW-1003">Cell membrane</keyword>
<evidence type="ECO:0000256" key="1">
    <source>
        <dbReference type="ARBA" id="ARBA00004651"/>
    </source>
</evidence>
<sequence length="963" mass="105362">MSNHHSRRPFVARTIRRLSVPILLFWLATVAITNAAVPQLEEVGRKHNVAASPPDAPSLLAMKHMGTVFHEFDTDSLAMIVLEGDKPLADDAHRFYDTVIQRLAQDTKHVQHIQDLWGDPLTSSASQSTDGQAAYVQVYLAGDQGSALANESVASVRDIVRQIQPPKGVQVYVTGPAPQFADQFTVGSKSTAKVTGMTFVVIAVMLLWVYRAVVSMILVLLTVFIELAAARGVVAFLGNSGIIGLSVYSTNLLTLLVIAAGTDYAIFFLGRYQEARGVGEDRETAFYTMFNGTAHVVLGSGLTVAGAVSCLSFARMPYFQSLGLPSGIGVLISLVAALTLGPAVITVASHFGLFEPKRTMRTREWRRIGTAIVRWPGPILAVASAVALVGLLTLPGYQTSYDPLPYMPNAAPSKIGYTAAERHFSAARLNPELLMIETDHDMRNPADMLILERVARGVFHTPGIAQVQSITRPLGTPIDHSSIPFQISMQSVGQIENLKYQKDRAHDLLTQVAEISKTIDIFRRQYALQQQLTAATHDQTQSFHETLDTLNDLRDKLANFDDFFRPLRSYFYWEKHCYDIPVCFAFRSIWDVMDGLDKVSEQLGKLSVSFDKLDTIQPQLLALIPQQIDSQETLRKLTQSNYATMSGIYDQTSALIENASAMGQAFDAAKNDDSFYLPPEVFDNSDFQRGLKLFLSPDGKAARMIITHEGDPATPEGISHIDLIMKAAHEAVKGTPAQEAKFYLGGTAAADKDIQEAAKYDLMIAAISALSLVLLIMMLITRSLVAAIVIVGTVALSLGASFGVSVLVWQYVLGIKLYWIVLALAVILLLAVGSDYNLLLISRFKEEISAGLRTGIIRAMAGSGSVVTSAGLVFAFTMCSFVSSDLRVLGQIGTTIGLGLLFDTLIVRAFLTPSVATLLGRWFWWPQRVRPRPASQMLRPYGPRPAVRQLLLWDDEATTVTSE</sequence>
<dbReference type="Proteomes" id="UP000465361">
    <property type="component" value="Unassembled WGS sequence"/>
</dbReference>
<dbReference type="InterPro" id="IPR000731">
    <property type="entry name" value="SSD"/>
</dbReference>
<dbReference type="Pfam" id="PF03176">
    <property type="entry name" value="MMPL"/>
    <property type="match status" value="2"/>
</dbReference>
<evidence type="ECO:0000256" key="3">
    <source>
        <dbReference type="ARBA" id="ARBA00022475"/>
    </source>
</evidence>
<reference evidence="9 10" key="1">
    <citation type="journal article" date="2019" name="Emerg. Microbes Infect.">
        <title>Comprehensive subspecies identification of 175 nontuberculous mycobacteria species based on 7547 genomic profiles.</title>
        <authorList>
            <person name="Matsumoto Y."/>
            <person name="Kinjo T."/>
            <person name="Motooka D."/>
            <person name="Nabeya D."/>
            <person name="Jung N."/>
            <person name="Uechi K."/>
            <person name="Horii T."/>
            <person name="Iida T."/>
            <person name="Fujita J."/>
            <person name="Nakamura S."/>
        </authorList>
    </citation>
    <scope>NUCLEOTIDE SEQUENCE [LARGE SCALE GENOMIC DNA]</scope>
    <source>
        <strain evidence="9 10">JCM 17322</strain>
    </source>
</reference>
<feature type="transmembrane region" description="Helical" evidence="7">
    <location>
        <begin position="328"/>
        <end position="354"/>
    </location>
</feature>
<feature type="transmembrane region" description="Helical" evidence="7">
    <location>
        <begin position="787"/>
        <end position="811"/>
    </location>
</feature>
<evidence type="ECO:0000256" key="5">
    <source>
        <dbReference type="ARBA" id="ARBA00022989"/>
    </source>
</evidence>
<dbReference type="AlphaFoldDB" id="A0A7I9XVK8"/>
<feature type="transmembrane region" description="Helical" evidence="7">
    <location>
        <begin position="284"/>
        <end position="308"/>
    </location>
</feature>
<evidence type="ECO:0000259" key="8">
    <source>
        <dbReference type="PROSITE" id="PS50156"/>
    </source>
</evidence>
<dbReference type="FunFam" id="1.20.1640.10:FF:000018">
    <property type="entry name" value="Transmembrane transport protein MmpL10"/>
    <property type="match status" value="1"/>
</dbReference>